<comment type="caution">
    <text evidence="4">The sequence shown here is derived from an EMBL/GenBank/DDBJ whole genome shotgun (WGS) entry which is preliminary data.</text>
</comment>
<dbReference type="InterPro" id="IPR045328">
    <property type="entry name" value="Kre9/Knh1"/>
</dbReference>
<dbReference type="Proteomes" id="UP000019487">
    <property type="component" value="Unassembled WGS sequence"/>
</dbReference>
<organism evidence="4 5">
    <name type="scientific">Sclerotinia borealis (strain F-4128)</name>
    <dbReference type="NCBI Taxonomy" id="1432307"/>
    <lineage>
        <taxon>Eukaryota</taxon>
        <taxon>Fungi</taxon>
        <taxon>Dikarya</taxon>
        <taxon>Ascomycota</taxon>
        <taxon>Pezizomycotina</taxon>
        <taxon>Leotiomycetes</taxon>
        <taxon>Helotiales</taxon>
        <taxon>Sclerotiniaceae</taxon>
        <taxon>Sclerotinia</taxon>
    </lineage>
</organism>
<dbReference type="AlphaFoldDB" id="W9C2M8"/>
<evidence type="ECO:0000256" key="2">
    <source>
        <dbReference type="SAM" id="Phobius"/>
    </source>
</evidence>
<feature type="transmembrane region" description="Helical" evidence="2">
    <location>
        <begin position="617"/>
        <end position="637"/>
    </location>
</feature>
<keyword evidence="5" id="KW-1185">Reference proteome</keyword>
<dbReference type="STRING" id="1432307.W9C2M8"/>
<evidence type="ECO:0000256" key="3">
    <source>
        <dbReference type="SAM" id="SignalP"/>
    </source>
</evidence>
<proteinExistence type="predicted"/>
<dbReference type="GO" id="GO:0042546">
    <property type="term" value="P:cell wall biogenesis"/>
    <property type="evidence" value="ECO:0007669"/>
    <property type="project" value="InterPro"/>
</dbReference>
<keyword evidence="2" id="KW-0472">Membrane</keyword>
<evidence type="ECO:0000256" key="1">
    <source>
        <dbReference type="SAM" id="MobiDB-lite"/>
    </source>
</evidence>
<accession>W9C2M8</accession>
<name>W9C2M8_SCLBF</name>
<feature type="transmembrane region" description="Helical" evidence="2">
    <location>
        <begin position="250"/>
        <end position="272"/>
    </location>
</feature>
<feature type="region of interest" description="Disordered" evidence="1">
    <location>
        <begin position="331"/>
        <end position="350"/>
    </location>
</feature>
<evidence type="ECO:0000313" key="5">
    <source>
        <dbReference type="Proteomes" id="UP000019487"/>
    </source>
</evidence>
<feature type="chain" id="PRO_5004918034" evidence="3">
    <location>
        <begin position="20"/>
        <end position="645"/>
    </location>
</feature>
<gene>
    <name evidence="4" type="ORF">SBOR_9465</name>
</gene>
<sequence length="645" mass="69774">MRRLVSLLVLGLFLRCINADVVFTWPWAGAVLGSGDVTLWWKENGDALLIQEMSSHLLVLFTGSNSVMTMLNEWVVPIGTYNTTIHLNSNIGPNANNSYFFGIQSNPLNTSNYHTTSIPTLINFSPRFSLTNMTGNDFTPSIKAANAACDTTDGPDSVIRDESQDQVSSGLDKVYLLSSAQITTSGVIHNPTDGVVVTTIPLTPTISSTTSSLPTVTTIISTPTPTISPQPITETPTQLPTFTTIAHERIIIVVPVALSVAIMLGIVLFFLLRYRRRHSLSEKSDPDESILSLFPPPPTHPNTWMDTTTSTLKNRSNHFWHRLKAKRPRGSVAELPGYEGPGTLKPASQRNIAPDETMSGNMSKSFHTPMILPPTIATDKSPTNFPPPQRHSGREVIFLAVGPDPTFNKHNSDIKPPSNANATHSYHSYPRISSIDTRAITTENSEVPSSSALSSYFDRQHQRCPSSPSSFRTPIYREKEVQIPPQPNSSALRGSAKVITISRGNSLVDTDSGLGSGSGFGVTHQTSASYPERNNSIQTAGPDGVVFSNSVMTYPVPSYHTRTSSSIYQSPPTYFSQLSNSVSPRVPVSLVQSFRSPMGGVDDSAEVREAERRIRGLLGGGEGVVSLVSAVGLVGLISPVSAMSR</sequence>
<dbReference type="GO" id="GO:0006078">
    <property type="term" value="P:(1-&gt;6)-beta-D-glucan biosynthetic process"/>
    <property type="evidence" value="ECO:0007669"/>
    <property type="project" value="InterPro"/>
</dbReference>
<feature type="signal peptide" evidence="3">
    <location>
        <begin position="1"/>
        <end position="19"/>
    </location>
</feature>
<feature type="compositionally biased region" description="Polar residues" evidence="1">
    <location>
        <begin position="463"/>
        <end position="472"/>
    </location>
</feature>
<dbReference type="OrthoDB" id="2432613at2759"/>
<reference evidence="4 5" key="1">
    <citation type="journal article" date="2014" name="Genome Announc.">
        <title>Draft genome sequence of Sclerotinia borealis, a psychrophilic plant pathogenic fungus.</title>
        <authorList>
            <person name="Mardanov A.V."/>
            <person name="Beletsky A.V."/>
            <person name="Kadnikov V.V."/>
            <person name="Ignatov A.N."/>
            <person name="Ravin N.V."/>
        </authorList>
    </citation>
    <scope>NUCLEOTIDE SEQUENCE [LARGE SCALE GENOMIC DNA]</scope>
    <source>
        <strain evidence="5">F-4157</strain>
    </source>
</reference>
<feature type="region of interest" description="Disordered" evidence="1">
    <location>
        <begin position="451"/>
        <end position="472"/>
    </location>
</feature>
<dbReference type="EMBL" id="AYSA01000687">
    <property type="protein sequence ID" value="ESZ90146.1"/>
    <property type="molecule type" value="Genomic_DNA"/>
</dbReference>
<evidence type="ECO:0000313" key="4">
    <source>
        <dbReference type="EMBL" id="ESZ90146.1"/>
    </source>
</evidence>
<dbReference type="PANTHER" id="PTHR28154">
    <property type="entry name" value="CELL WALL SYNTHESIS PROTEIN KNH1-RELATED"/>
    <property type="match status" value="1"/>
</dbReference>
<dbReference type="GO" id="GO:0005576">
    <property type="term" value="C:extracellular region"/>
    <property type="evidence" value="ECO:0007669"/>
    <property type="project" value="TreeGrafter"/>
</dbReference>
<keyword evidence="3" id="KW-0732">Signal</keyword>
<protein>
    <submittedName>
        <fullName evidence="4">Uncharacterized protein</fullName>
    </submittedName>
</protein>
<dbReference type="PANTHER" id="PTHR28154:SF1">
    <property type="entry name" value="CELL WALL SYNTHESIS PROTEIN KNH1-RELATED"/>
    <property type="match status" value="1"/>
</dbReference>
<dbReference type="GO" id="GO:0031505">
    <property type="term" value="P:fungal-type cell wall organization"/>
    <property type="evidence" value="ECO:0007669"/>
    <property type="project" value="TreeGrafter"/>
</dbReference>
<keyword evidence="2" id="KW-1133">Transmembrane helix</keyword>
<dbReference type="HOGENOM" id="CLU_424620_0_0_1"/>
<keyword evidence="2" id="KW-0812">Transmembrane</keyword>